<sequence length="161" mass="17177">MGPAATPQRAKRCLDPVDTNEPPCSHPGPVASKRPRLCARSPRGGAPAAGSHERAPRRPLGEEACEAEAMDLDEQQLHPQQQPQQPQPQQRAPLAEPQPQPQQHQQQQQQHGSAAGPHGGGAPLEQQPLPPQPAAPRRGFLAGEWRRVTGLLQHATGSAAP</sequence>
<feature type="compositionally biased region" description="Low complexity" evidence="1">
    <location>
        <begin position="77"/>
        <end position="116"/>
    </location>
</feature>
<proteinExistence type="predicted"/>
<comment type="caution">
    <text evidence="2">The sequence shown here is derived from an EMBL/GenBank/DDBJ whole genome shotgun (WGS) entry which is preliminary data.</text>
</comment>
<accession>A0A2V0PH75</accession>
<organism evidence="2 3">
    <name type="scientific">Raphidocelis subcapitata</name>
    <dbReference type="NCBI Taxonomy" id="307507"/>
    <lineage>
        <taxon>Eukaryota</taxon>
        <taxon>Viridiplantae</taxon>
        <taxon>Chlorophyta</taxon>
        <taxon>core chlorophytes</taxon>
        <taxon>Chlorophyceae</taxon>
        <taxon>CS clade</taxon>
        <taxon>Sphaeropleales</taxon>
        <taxon>Selenastraceae</taxon>
        <taxon>Raphidocelis</taxon>
    </lineage>
</organism>
<evidence type="ECO:0000313" key="2">
    <source>
        <dbReference type="EMBL" id="GBF98362.1"/>
    </source>
</evidence>
<dbReference type="Proteomes" id="UP000247498">
    <property type="component" value="Unassembled WGS sequence"/>
</dbReference>
<evidence type="ECO:0000256" key="1">
    <source>
        <dbReference type="SAM" id="MobiDB-lite"/>
    </source>
</evidence>
<evidence type="ECO:0000313" key="3">
    <source>
        <dbReference type="Proteomes" id="UP000247498"/>
    </source>
</evidence>
<feature type="region of interest" description="Disordered" evidence="1">
    <location>
        <begin position="1"/>
        <end position="142"/>
    </location>
</feature>
<keyword evidence="3" id="KW-1185">Reference proteome</keyword>
<gene>
    <name evidence="2" type="ORF">Rsub_10757</name>
</gene>
<dbReference type="EMBL" id="BDRX01000123">
    <property type="protein sequence ID" value="GBF98362.1"/>
    <property type="molecule type" value="Genomic_DNA"/>
</dbReference>
<protein>
    <submittedName>
        <fullName evidence="2">Uncharacterized protein</fullName>
    </submittedName>
</protein>
<dbReference type="InParanoid" id="A0A2V0PH75"/>
<dbReference type="AlphaFoldDB" id="A0A2V0PH75"/>
<feature type="compositionally biased region" description="Acidic residues" evidence="1">
    <location>
        <begin position="63"/>
        <end position="74"/>
    </location>
</feature>
<name>A0A2V0PH75_9CHLO</name>
<reference evidence="2 3" key="1">
    <citation type="journal article" date="2018" name="Sci. Rep.">
        <title>Raphidocelis subcapitata (=Pseudokirchneriella subcapitata) provides an insight into genome evolution and environmental adaptations in the Sphaeropleales.</title>
        <authorList>
            <person name="Suzuki S."/>
            <person name="Yamaguchi H."/>
            <person name="Nakajima N."/>
            <person name="Kawachi M."/>
        </authorList>
    </citation>
    <scope>NUCLEOTIDE SEQUENCE [LARGE SCALE GENOMIC DNA]</scope>
    <source>
        <strain evidence="2 3">NIES-35</strain>
    </source>
</reference>
<feature type="compositionally biased region" description="Low complexity" evidence="1">
    <location>
        <begin position="39"/>
        <end position="50"/>
    </location>
</feature>
<feature type="compositionally biased region" description="Basic and acidic residues" evidence="1">
    <location>
        <begin position="51"/>
        <end position="61"/>
    </location>
</feature>